<feature type="non-terminal residue" evidence="1">
    <location>
        <position position="54"/>
    </location>
</feature>
<evidence type="ECO:0008006" key="2">
    <source>
        <dbReference type="Google" id="ProtNLM"/>
    </source>
</evidence>
<evidence type="ECO:0000313" key="1">
    <source>
        <dbReference type="EMBL" id="VAX38343.1"/>
    </source>
</evidence>
<dbReference type="EMBL" id="UOGK01000137">
    <property type="protein sequence ID" value="VAX38343.1"/>
    <property type="molecule type" value="Genomic_DNA"/>
</dbReference>
<sequence>MESARANQDQSGIEIAPGVRVPEGVLRFSYVSASGPGGQNVNKRATKAVLRVAL</sequence>
<dbReference type="SUPFAM" id="SSF110916">
    <property type="entry name" value="Peptidyl-tRNA hydrolase domain-like"/>
    <property type="match status" value="1"/>
</dbReference>
<proteinExistence type="predicted"/>
<organism evidence="1">
    <name type="scientific">hydrothermal vent metagenome</name>
    <dbReference type="NCBI Taxonomy" id="652676"/>
    <lineage>
        <taxon>unclassified sequences</taxon>
        <taxon>metagenomes</taxon>
        <taxon>ecological metagenomes</taxon>
    </lineage>
</organism>
<protein>
    <recommendedName>
        <fullName evidence="2">Prokaryotic-type class I peptide chain release factors domain-containing protein</fullName>
    </recommendedName>
</protein>
<dbReference type="Gene3D" id="3.30.160.20">
    <property type="match status" value="1"/>
</dbReference>
<reference evidence="1" key="1">
    <citation type="submission" date="2018-06" db="EMBL/GenBank/DDBJ databases">
        <authorList>
            <person name="Zhirakovskaya E."/>
        </authorList>
    </citation>
    <scope>NUCLEOTIDE SEQUENCE</scope>
</reference>
<name>A0A3B1DNC5_9ZZZZ</name>
<dbReference type="AlphaFoldDB" id="A0A3B1DNC5"/>
<gene>
    <name evidence="1" type="ORF">MNBD_PLANCTO03-226</name>
</gene>
<accession>A0A3B1DNC5</accession>